<feature type="compositionally biased region" description="Low complexity" evidence="8">
    <location>
        <begin position="466"/>
        <end position="475"/>
    </location>
</feature>
<feature type="coiled-coil region" evidence="7">
    <location>
        <begin position="1365"/>
        <end position="1392"/>
    </location>
</feature>
<feature type="region of interest" description="Disordered" evidence="8">
    <location>
        <begin position="1"/>
        <end position="36"/>
    </location>
</feature>
<feature type="region of interest" description="Disordered" evidence="8">
    <location>
        <begin position="1782"/>
        <end position="1926"/>
    </location>
</feature>
<feature type="compositionally biased region" description="Basic residues" evidence="8">
    <location>
        <begin position="450"/>
        <end position="465"/>
    </location>
</feature>
<dbReference type="SUPFAM" id="SSF48065">
    <property type="entry name" value="DBL homology domain (DH-domain)"/>
    <property type="match status" value="1"/>
</dbReference>
<feature type="compositionally biased region" description="Basic and acidic residues" evidence="8">
    <location>
        <begin position="1076"/>
        <end position="1097"/>
    </location>
</feature>
<dbReference type="InterPro" id="IPR000219">
    <property type="entry name" value="DH_dom"/>
</dbReference>
<dbReference type="Gene3D" id="1.20.1270.60">
    <property type="entry name" value="Arfaptin homology (AH) domain/BAR domain"/>
    <property type="match status" value="1"/>
</dbReference>
<feature type="compositionally biased region" description="Polar residues" evidence="8">
    <location>
        <begin position="908"/>
        <end position="926"/>
    </location>
</feature>
<feature type="compositionally biased region" description="Polar residues" evidence="8">
    <location>
        <begin position="1183"/>
        <end position="1198"/>
    </location>
</feature>
<feature type="compositionally biased region" description="Low complexity" evidence="8">
    <location>
        <begin position="553"/>
        <end position="575"/>
    </location>
</feature>
<keyword evidence="5" id="KW-0965">Cell junction</keyword>
<protein>
    <recommendedName>
        <fullName evidence="3">Dynamin-binding protein</fullName>
    </recommendedName>
    <alternativeName>
        <fullName evidence="6">Scaffold protein Tuba</fullName>
    </alternativeName>
</protein>
<dbReference type="Gene3D" id="1.20.900.10">
    <property type="entry name" value="Dbl homology (DH) domain"/>
    <property type="match status" value="1"/>
</dbReference>
<dbReference type="SUPFAM" id="SSF103657">
    <property type="entry name" value="BAR/IMD domain-like"/>
    <property type="match status" value="1"/>
</dbReference>
<feature type="compositionally biased region" description="Basic and acidic residues" evidence="8">
    <location>
        <begin position="624"/>
        <end position="638"/>
    </location>
</feature>
<dbReference type="InterPro" id="IPR004148">
    <property type="entry name" value="BAR_dom"/>
</dbReference>
<feature type="compositionally biased region" description="Polar residues" evidence="8">
    <location>
        <begin position="1850"/>
        <end position="1876"/>
    </location>
</feature>
<dbReference type="EMBL" id="FWEW01000197">
    <property type="protein sequence ID" value="SLM33960.1"/>
    <property type="molecule type" value="Genomic_DNA"/>
</dbReference>
<dbReference type="PANTHER" id="PTHR22834">
    <property type="entry name" value="NUCLEAR FUSION PROTEIN FUS2"/>
    <property type="match status" value="1"/>
</dbReference>
<feature type="compositionally biased region" description="Basic and acidic residues" evidence="8">
    <location>
        <begin position="647"/>
        <end position="657"/>
    </location>
</feature>
<evidence type="ECO:0000256" key="7">
    <source>
        <dbReference type="SAM" id="Coils"/>
    </source>
</evidence>
<feature type="region of interest" description="Disordered" evidence="8">
    <location>
        <begin position="1173"/>
        <end position="1242"/>
    </location>
</feature>
<feature type="compositionally biased region" description="Basic and acidic residues" evidence="8">
    <location>
        <begin position="1"/>
        <end position="27"/>
    </location>
</feature>
<reference evidence="11" key="1">
    <citation type="submission" date="2017-03" db="EMBL/GenBank/DDBJ databases">
        <authorList>
            <person name="Sharma R."/>
            <person name="Thines M."/>
        </authorList>
    </citation>
    <scope>NUCLEOTIDE SEQUENCE [LARGE SCALE GENOMIC DNA]</scope>
</reference>
<feature type="compositionally biased region" description="Polar residues" evidence="8">
    <location>
        <begin position="476"/>
        <end position="486"/>
    </location>
</feature>
<feature type="compositionally biased region" description="Low complexity" evidence="8">
    <location>
        <begin position="299"/>
        <end position="308"/>
    </location>
</feature>
<proteinExistence type="predicted"/>
<evidence type="ECO:0000256" key="3">
    <source>
        <dbReference type="ARBA" id="ARBA00018186"/>
    </source>
</evidence>
<feature type="compositionally biased region" description="Basic and acidic residues" evidence="8">
    <location>
        <begin position="867"/>
        <end position="882"/>
    </location>
</feature>
<dbReference type="InterPro" id="IPR027267">
    <property type="entry name" value="AH/BAR_dom_sf"/>
</dbReference>
<evidence type="ECO:0000256" key="1">
    <source>
        <dbReference type="ARBA" id="ARBA00004282"/>
    </source>
</evidence>
<feature type="compositionally biased region" description="Polar residues" evidence="8">
    <location>
        <begin position="170"/>
        <end position="182"/>
    </location>
</feature>
<organism evidence="10 11">
    <name type="scientific">Lasallia pustulata</name>
    <dbReference type="NCBI Taxonomy" id="136370"/>
    <lineage>
        <taxon>Eukaryota</taxon>
        <taxon>Fungi</taxon>
        <taxon>Dikarya</taxon>
        <taxon>Ascomycota</taxon>
        <taxon>Pezizomycotina</taxon>
        <taxon>Lecanoromycetes</taxon>
        <taxon>OSLEUM clade</taxon>
        <taxon>Umbilicariomycetidae</taxon>
        <taxon>Umbilicariales</taxon>
        <taxon>Umbilicariaceae</taxon>
        <taxon>Lasallia</taxon>
    </lineage>
</organism>
<feature type="compositionally biased region" description="Low complexity" evidence="8">
    <location>
        <begin position="1200"/>
        <end position="1215"/>
    </location>
</feature>
<name>A0A1W5CT45_9LECA</name>
<dbReference type="GO" id="GO:0035556">
    <property type="term" value="P:intracellular signal transduction"/>
    <property type="evidence" value="ECO:0007669"/>
    <property type="project" value="InterPro"/>
</dbReference>
<feature type="compositionally biased region" description="Polar residues" evidence="8">
    <location>
        <begin position="223"/>
        <end position="250"/>
    </location>
</feature>
<evidence type="ECO:0000259" key="9">
    <source>
        <dbReference type="PROSITE" id="PS50010"/>
    </source>
</evidence>
<feature type="region of interest" description="Disordered" evidence="8">
    <location>
        <begin position="1931"/>
        <end position="1950"/>
    </location>
</feature>
<feature type="compositionally biased region" description="Low complexity" evidence="8">
    <location>
        <begin position="501"/>
        <end position="517"/>
    </location>
</feature>
<feature type="region of interest" description="Disordered" evidence="8">
    <location>
        <begin position="208"/>
        <end position="322"/>
    </location>
</feature>
<dbReference type="InterPro" id="IPR051492">
    <property type="entry name" value="Dynamin-Rho_GEF"/>
</dbReference>
<dbReference type="PROSITE" id="PS50010">
    <property type="entry name" value="DH_2"/>
    <property type="match status" value="1"/>
</dbReference>
<feature type="compositionally biased region" description="Basic and acidic residues" evidence="8">
    <location>
        <begin position="889"/>
        <end position="898"/>
    </location>
</feature>
<evidence type="ECO:0000256" key="6">
    <source>
        <dbReference type="ARBA" id="ARBA00032587"/>
    </source>
</evidence>
<feature type="domain" description="DH" evidence="9">
    <location>
        <begin position="1242"/>
        <end position="1467"/>
    </location>
</feature>
<dbReference type="SMART" id="SM00325">
    <property type="entry name" value="RhoGEF"/>
    <property type="match status" value="1"/>
</dbReference>
<feature type="compositionally biased region" description="Polar residues" evidence="8">
    <location>
        <begin position="309"/>
        <end position="318"/>
    </location>
</feature>
<dbReference type="GO" id="GO:0005795">
    <property type="term" value="C:Golgi stack"/>
    <property type="evidence" value="ECO:0007669"/>
    <property type="project" value="UniProtKB-SubCell"/>
</dbReference>
<feature type="region of interest" description="Disordered" evidence="8">
    <location>
        <begin position="973"/>
        <end position="1146"/>
    </location>
</feature>
<sequence>MSASDSDHNHYTLEQRRQIPHSSHRDTSTSISSVDPAHDSLYHAITPTAEDDLPTLPALTYSIPTHAPAKRPSVSTSFEQYASNASLHGFTSEPPKDPDSADPHDFYRQYRAQYRRGSTEGSGHADIVVVAREDGMTTARHQRKPSPVSARTNVPKLPPFASRNGPRPIVSNSPSAAKSSAGFTRPNPALPSTARNRQTSLKDLVDKFNQTPDEAPPLPNKAGSRSTSATSNPITRQPTYSRNNNPSRSKVSGVRPGVVDSSPRQEQPRNLSRPAQRSKRTNEAVIQISTPASDRRSPSSRSGISNNPHASQSMTDLSPTKPEFIRKPLFGEILALTTSVPDPGYGIPRRRGSEGSMHSPNPMFPDDSNPIAFKVSPSSQTAWYSGVTPSLDGIHTNKPASAQAMGMHRRTRSDFAGISAKPSNASALGTHVITTSPPAEGTPPKDLSGHSKRHSQSRIPVRTRRTSGTSDSGSSVLSARTTSAMSPSPGHRTASSNGTRAAPKPSQKAPSPVRKPISSPPKKSPGRHGQSPARQRPSPLLKAYISAPVAQKSPPLRSSRPRQPVSSASTSASRAKAVERFGALAGGNPSNSRENRPKRLPELGGVDFAARRERIQQAFTKTVQENERKEEMELERRRMSSAVDGETLGKREGEAREAGPLQTQEEVTSDQLDDNCAGRIQEDLQEDLETPAEGTVTPERRLSVNMTDLSEDPSPDMTQDSPTLGIPGRFPAPAPDEARSETPPSDTEPMSAVTAGTTGTAETVFENEPQAEPPQLGSDHHTLLSHVMRMREPSPASPRSIAAQEGTAEDSSSDREDSESIQIMLGDTPVEEKSGDSSDKHEGDPRDIFTNEGPGDRWSTSSWTSSIRDKDRQSMDRDRDAPMDPIDEDLPKRSEESAHSSVSAAASNETPQPWSPATFSSPRTIRTTMDNDAYSTVNRVLDHYHDHLTQSPDLARAGGWDSQRTTRLYLERLARSQHGQSDTLPDPLRPLERHIDRQNTPQGTMEGRPDYPPQSPRSEPASPRKRLEVDPGHLNPQRASLNHPDDWLDTSPSIGDWAAYASLDSPIDGISTPPPKELHYRDGSETPRLSNSDRPHLPELQGTGDGLGLIRVTSPKDDDSPTLPPPPLPNHSPPPLPLHSSVTHALLPPPVGVEATYSPGVYSKHPPSRIYPPAFPGGIMPGPSTNSSGDSFQQTDVVTPSAQNSDSSSHSQQRPSPEHPPISSVAPTKPTSPTPDEKRLTRRKHIIKELVDTEHSFGQDMKVVDDIYRGTSNVLIISAEDVKTLFGNSGEIVAFSTNFVDALKQASRGVYVMPKSRRWRSKRASSVATSNSGNTDDQSSINGMELNDEEKDRTTFIGEAFGRHMSQMEKVYAEYLKNHDAANNKLQALQKNPKVEIWLRECRAFAHDLTTAWDLDSLLVKPVQRILKYPLLLDQLLEVTPENHPDYTALDVAAREMKGVSMRINEMKKRADLMEQVVSKRKRKDSDVRIGLTKAFGRRTEKLRQQVGLSGLIEDREYNAVSEKFGSHFFQLQVVMRDVEMYTSDVQTFMNRFNDFFSAIEGYIDVGQTSYPEIESKWRKFKMSMREMAATGVTDHINAVRKHVVDPMTTLLKLHDGPQRFMRKRDKRLADYARFKAIKDRGDKPDKKTLEQGEQFLAVNDTLKEELPKLFALTGKLVEACLNNFVQLQLQWQKIWRRKLSQAIDENDLPNISDIVASFSGDFAITEAQALALGICNGAMLADAVNLVSFLSPTTLNGDDSPTPHRSSTFSNSKLRGMSISNEASPVLPQPDFGARHSGSFSFPPLGQNQVPVANYGPNPTASNRRLRANSAASGPGPGPVTPEMPGSYRSFSNTPPSNTNLMRPSTSTGRSSATSPVLPRLDVDTPSFNRLSRDSPGVVRPPSGSTYGSAVSAQDPQLRSSSPSARYSGFFSSAMPMSDSPRPQSPVERSTQGSFNVLFLAASVYEFNIDRARREAGYPYLTYVEGELFDVIGEKGELWLAKNQDDSTNQVGWIWNKHFAKLAA</sequence>
<comment type="subcellular location">
    <subcellularLocation>
        <location evidence="1">Cell junction</location>
    </subcellularLocation>
    <subcellularLocation>
        <location evidence="2">Golgi apparatus</location>
        <location evidence="2">Golgi stack</location>
    </subcellularLocation>
</comment>
<accession>A0A1W5CT45</accession>
<feature type="region of interest" description="Disordered" evidence="8">
    <location>
        <begin position="430"/>
        <end position="606"/>
    </location>
</feature>
<keyword evidence="11" id="KW-1185">Reference proteome</keyword>
<evidence type="ECO:0000256" key="5">
    <source>
        <dbReference type="ARBA" id="ARBA00022949"/>
    </source>
</evidence>
<keyword evidence="7" id="KW-0175">Coiled coil</keyword>
<evidence type="ECO:0000256" key="2">
    <source>
        <dbReference type="ARBA" id="ARBA00004348"/>
    </source>
</evidence>
<dbReference type="GO" id="GO:0032955">
    <property type="term" value="P:regulation of division septum assembly"/>
    <property type="evidence" value="ECO:0007669"/>
    <property type="project" value="TreeGrafter"/>
</dbReference>
<dbReference type="FunFam" id="1.20.900.10:FF:000053">
    <property type="entry name" value="Rho guanyl nucleotide exchange factor, putative"/>
    <property type="match status" value="1"/>
</dbReference>
<evidence type="ECO:0000313" key="11">
    <source>
        <dbReference type="Proteomes" id="UP000192927"/>
    </source>
</evidence>
<dbReference type="CDD" id="cd07589">
    <property type="entry name" value="BAR_DNMBP"/>
    <property type="match status" value="1"/>
</dbReference>
<keyword evidence="4" id="KW-0344">Guanine-nucleotide releasing factor</keyword>
<evidence type="ECO:0000313" key="10">
    <source>
        <dbReference type="EMBL" id="SLM33960.1"/>
    </source>
</evidence>
<feature type="compositionally biased region" description="Polar residues" evidence="8">
    <location>
        <begin position="262"/>
        <end position="275"/>
    </location>
</feature>
<feature type="compositionally biased region" description="Polar residues" evidence="8">
    <location>
        <begin position="1327"/>
        <end position="1342"/>
    </location>
</feature>
<dbReference type="InterPro" id="IPR001331">
    <property type="entry name" value="GDS_CDC24_CS"/>
</dbReference>
<dbReference type="PROSITE" id="PS00741">
    <property type="entry name" value="DH_1"/>
    <property type="match status" value="1"/>
</dbReference>
<feature type="compositionally biased region" description="Low complexity" evidence="8">
    <location>
        <begin position="752"/>
        <end position="764"/>
    </location>
</feature>
<evidence type="ECO:0000256" key="4">
    <source>
        <dbReference type="ARBA" id="ARBA00022658"/>
    </source>
</evidence>
<dbReference type="InterPro" id="IPR035899">
    <property type="entry name" value="DBL_dom_sf"/>
</dbReference>
<evidence type="ECO:0000256" key="8">
    <source>
        <dbReference type="SAM" id="MobiDB-lite"/>
    </source>
</evidence>
<dbReference type="CDD" id="cd00160">
    <property type="entry name" value="RhoGEF"/>
    <property type="match status" value="1"/>
</dbReference>
<feature type="compositionally biased region" description="Pro residues" evidence="8">
    <location>
        <begin position="1122"/>
        <end position="1137"/>
    </location>
</feature>
<feature type="region of interest" description="Disordered" evidence="8">
    <location>
        <begin position="624"/>
        <end position="926"/>
    </location>
</feature>
<dbReference type="Pfam" id="PF00621">
    <property type="entry name" value="RhoGEF"/>
    <property type="match status" value="1"/>
</dbReference>
<dbReference type="GO" id="GO:0031991">
    <property type="term" value="P:regulation of actomyosin contractile ring contraction"/>
    <property type="evidence" value="ECO:0007669"/>
    <property type="project" value="TreeGrafter"/>
</dbReference>
<dbReference type="Pfam" id="PF03114">
    <property type="entry name" value="BAR"/>
    <property type="match status" value="1"/>
</dbReference>
<dbReference type="GO" id="GO:0005085">
    <property type="term" value="F:guanyl-nucleotide exchange factor activity"/>
    <property type="evidence" value="ECO:0007669"/>
    <property type="project" value="UniProtKB-KW"/>
</dbReference>
<dbReference type="Proteomes" id="UP000192927">
    <property type="component" value="Unassembled WGS sequence"/>
</dbReference>
<feature type="compositionally biased region" description="Basic and acidic residues" evidence="8">
    <location>
        <begin position="830"/>
        <end position="849"/>
    </location>
</feature>
<feature type="region of interest" description="Disordered" evidence="8">
    <location>
        <begin position="136"/>
        <end position="196"/>
    </location>
</feature>
<feature type="region of interest" description="Disordered" evidence="8">
    <location>
        <begin position="1322"/>
        <end position="1348"/>
    </location>
</feature>
<feature type="compositionally biased region" description="Polar residues" evidence="8">
    <location>
        <begin position="1904"/>
        <end position="1926"/>
    </location>
</feature>
<dbReference type="PANTHER" id="PTHR22834:SF20">
    <property type="entry name" value="SH3 DOMAIN-CONTAINING PROTEIN"/>
    <property type="match status" value="1"/>
</dbReference>